<dbReference type="InterPro" id="IPR040194">
    <property type="entry name" value="Cwf19-like"/>
</dbReference>
<proteinExistence type="inferred from homology"/>
<accession>A0A833W863</accession>
<dbReference type="InterPro" id="IPR036265">
    <property type="entry name" value="HIT-like_sf"/>
</dbReference>
<feature type="compositionally biased region" description="Basic and acidic residues" evidence="2">
    <location>
        <begin position="234"/>
        <end position="246"/>
    </location>
</feature>
<keyword evidence="6" id="KW-1185">Reference proteome</keyword>
<reference evidence="5" key="1">
    <citation type="submission" date="2020-04" db="EMBL/GenBank/DDBJ databases">
        <title>Hybrid Assembly of Korean Phytophthora infestans isolates.</title>
        <authorList>
            <person name="Prokchorchik M."/>
            <person name="Lee Y."/>
            <person name="Seo J."/>
            <person name="Cho J.-H."/>
            <person name="Park Y.-E."/>
            <person name="Jang D.-C."/>
            <person name="Im J.-S."/>
            <person name="Choi J.-G."/>
            <person name="Park H.-J."/>
            <person name="Lee G.-B."/>
            <person name="Lee Y.-G."/>
            <person name="Hong S.-Y."/>
            <person name="Cho K."/>
            <person name="Sohn K.H."/>
        </authorList>
    </citation>
    <scope>NUCLEOTIDE SEQUENCE</scope>
    <source>
        <strain evidence="5">KR_1_A1</strain>
    </source>
</reference>
<feature type="compositionally biased region" description="Basic and acidic residues" evidence="2">
    <location>
        <begin position="333"/>
        <end position="351"/>
    </location>
</feature>
<evidence type="ECO:0000313" key="5">
    <source>
        <dbReference type="EMBL" id="KAF4033318.1"/>
    </source>
</evidence>
<dbReference type="GO" id="GO:0000398">
    <property type="term" value="P:mRNA splicing, via spliceosome"/>
    <property type="evidence" value="ECO:0007669"/>
    <property type="project" value="TreeGrafter"/>
</dbReference>
<organism evidence="5 6">
    <name type="scientific">Phytophthora infestans</name>
    <name type="common">Potato late blight agent</name>
    <name type="synonym">Botrytis infestans</name>
    <dbReference type="NCBI Taxonomy" id="4787"/>
    <lineage>
        <taxon>Eukaryota</taxon>
        <taxon>Sar</taxon>
        <taxon>Stramenopiles</taxon>
        <taxon>Oomycota</taxon>
        <taxon>Peronosporomycetes</taxon>
        <taxon>Peronosporales</taxon>
        <taxon>Peronosporaceae</taxon>
        <taxon>Phytophthora</taxon>
    </lineage>
</organism>
<dbReference type="AlphaFoldDB" id="A0A833W863"/>
<dbReference type="SUPFAM" id="SSF54197">
    <property type="entry name" value="HIT-like"/>
    <property type="match status" value="1"/>
</dbReference>
<feature type="region of interest" description="Disordered" evidence="2">
    <location>
        <begin position="120"/>
        <end position="164"/>
    </location>
</feature>
<evidence type="ECO:0000259" key="4">
    <source>
        <dbReference type="Pfam" id="PF04677"/>
    </source>
</evidence>
<feature type="domain" description="Cwf19-like protein C-terminal" evidence="3">
    <location>
        <begin position="773"/>
        <end position="872"/>
    </location>
</feature>
<feature type="compositionally biased region" description="Basic and acidic residues" evidence="2">
    <location>
        <begin position="262"/>
        <end position="273"/>
    </location>
</feature>
<feature type="compositionally biased region" description="Basic residues" evidence="2">
    <location>
        <begin position="323"/>
        <end position="332"/>
    </location>
</feature>
<evidence type="ECO:0000259" key="3">
    <source>
        <dbReference type="Pfam" id="PF04676"/>
    </source>
</evidence>
<dbReference type="Pfam" id="PF04676">
    <property type="entry name" value="CwfJ_C_2"/>
    <property type="match status" value="1"/>
</dbReference>
<feature type="compositionally biased region" description="Basic and acidic residues" evidence="2">
    <location>
        <begin position="202"/>
        <end position="212"/>
    </location>
</feature>
<dbReference type="GO" id="GO:0071014">
    <property type="term" value="C:post-mRNA release spliceosomal complex"/>
    <property type="evidence" value="ECO:0007669"/>
    <property type="project" value="TreeGrafter"/>
</dbReference>
<feature type="compositionally biased region" description="Basic residues" evidence="2">
    <location>
        <begin position="28"/>
        <end position="47"/>
    </location>
</feature>
<evidence type="ECO:0000256" key="1">
    <source>
        <dbReference type="ARBA" id="ARBA00006795"/>
    </source>
</evidence>
<feature type="compositionally biased region" description="Basic and acidic residues" evidence="2">
    <location>
        <begin position="289"/>
        <end position="322"/>
    </location>
</feature>
<feature type="compositionally biased region" description="Basic and acidic residues" evidence="2">
    <location>
        <begin position="363"/>
        <end position="373"/>
    </location>
</feature>
<evidence type="ECO:0000313" key="6">
    <source>
        <dbReference type="Proteomes" id="UP000602510"/>
    </source>
</evidence>
<feature type="region of interest" description="Disordered" evidence="2">
    <location>
        <begin position="1"/>
        <end position="88"/>
    </location>
</feature>
<feature type="compositionally biased region" description="Basic and acidic residues" evidence="2">
    <location>
        <begin position="48"/>
        <end position="72"/>
    </location>
</feature>
<evidence type="ECO:0000256" key="2">
    <source>
        <dbReference type="SAM" id="MobiDB-lite"/>
    </source>
</evidence>
<dbReference type="Proteomes" id="UP000602510">
    <property type="component" value="Unassembled WGS sequence"/>
</dbReference>
<feature type="domain" description="Cwf19-like C-terminal" evidence="4">
    <location>
        <begin position="640"/>
        <end position="764"/>
    </location>
</feature>
<sequence length="884" mass="100360">MNSLLQGLKFVKRSEGDEKTPKREKKDKSKKKKKESKYSKKKHKSKHRDASSSEKDDDEERKQTTAVLRDEWMSMSFMRTEADPVEPIKTTNELQAEAKQKKIQEEIDAGMREPVTGMVYGLYDPKNPDAAPTVSSKLVQGEEEKDTEMKTEKDEEMPMFGDGGASWRAKMLKRAEDKARASGVALEEVVGERFGSVNALKERARGSARENAHLQYRRHGIDDEERETGRKRRTLEIGRDAKDKTLLSKYSKRVQRSVTQHVEADSRREGDRGHPHRRDNQEEDEEPIDYDKLPDFEERGSRLNREDRCRGSRTRSYDDRSSRRQKHGRSRSRSRERSDRSKRSRRSDRQSRSRSRHRSRSPTGRDKPRRDQQDSSNSSKPEKRSPPAATTHTAPPPRVVDEAKVAADKLEAEKRNAFLYGSQKPTAPMVADTMPLNGPEQTTSPVTTAMISPTESSLLVQSGAGKLDDKAELNKLAAKALRAQMMGKTTLFRKLTEQLNELEAKLEREKTAAAVPHYDAITGALPPLEQEDMRYGSRKGKKKNADLTDISGPELAASLEELVREERMTSTKIGQGNMDSIHARNILRLGSRYKGTEVNAQNLSSGFDEEDQVDTKMLQEPGSNLTRRAQSQRGHAIAINDSKRWDERTQKCQLCMKSAAFKKHLMLSLGEFTYLAMPNRPRLHPGHCVIVPIEHSCSAVQADEQVGEEISRFQSALTAMCDKQYGMSMVFIEQTSAPHRKRHTLIECIPVDSELALDTPLYFKQELMQADGEWSTHKPIIDTSRAGIKSQIPPTFPYFHIQWRTPEGRGGYAHVIEDEGTFPRDFGVNVVAGMLDVTPPKYGRREGNRRSVEDEKRDVLAFLENWEAFDWTQALDGGEITPQT</sequence>
<gene>
    <name evidence="5" type="ORF">GN244_ATG14652</name>
</gene>
<name>A0A833W863_PHYIN</name>
<dbReference type="EMBL" id="WSZM01000423">
    <property type="protein sequence ID" value="KAF4033318.1"/>
    <property type="molecule type" value="Genomic_DNA"/>
</dbReference>
<protein>
    <submittedName>
        <fullName evidence="5">Protein similar to CwfJ C-terminus 2</fullName>
    </submittedName>
</protein>
<dbReference type="PANTHER" id="PTHR12072:SF5">
    <property type="entry name" value="CWF19-LIKE PROTEIN 2"/>
    <property type="match status" value="1"/>
</dbReference>
<dbReference type="Pfam" id="PF04677">
    <property type="entry name" value="CwfJ_C_1"/>
    <property type="match status" value="1"/>
</dbReference>
<feature type="region of interest" description="Disordered" evidence="2">
    <location>
        <begin position="202"/>
        <end position="400"/>
    </location>
</feature>
<dbReference type="PANTHER" id="PTHR12072">
    <property type="entry name" value="CWF19, CELL CYCLE CONTROL PROTEIN"/>
    <property type="match status" value="1"/>
</dbReference>
<comment type="caution">
    <text evidence="5">The sequence shown here is derived from an EMBL/GenBank/DDBJ whole genome shotgun (WGS) entry which is preliminary data.</text>
</comment>
<comment type="similarity">
    <text evidence="1">Belongs to the CWF19 family.</text>
</comment>
<dbReference type="InterPro" id="IPR006768">
    <property type="entry name" value="Cwf19-like_C_dom-1"/>
</dbReference>
<dbReference type="InterPro" id="IPR006767">
    <property type="entry name" value="Cwf19-like_C_dom-2"/>
</dbReference>
<feature type="compositionally biased region" description="Basic and acidic residues" evidence="2">
    <location>
        <begin position="12"/>
        <end position="27"/>
    </location>
</feature>